<dbReference type="GO" id="GO:0005840">
    <property type="term" value="C:ribosome"/>
    <property type="evidence" value="ECO:0007669"/>
    <property type="project" value="UniProtKB-KW"/>
</dbReference>
<evidence type="ECO:0000313" key="2">
    <source>
        <dbReference type="EMBL" id="EJJ05105.1"/>
    </source>
</evidence>
<feature type="region of interest" description="Disordered" evidence="1">
    <location>
        <begin position="567"/>
        <end position="627"/>
    </location>
</feature>
<dbReference type="HOGENOM" id="CLU_029781_0_0_11"/>
<comment type="caution">
    <text evidence="2">The sequence shown here is derived from an EMBL/GenBank/DDBJ whole genome shotgun (WGS) entry which is preliminary data.</text>
</comment>
<dbReference type="eggNOG" id="ENOG5033SHM">
    <property type="taxonomic scope" value="Bacteria"/>
</dbReference>
<reference evidence="2" key="1">
    <citation type="journal article" date="2012" name="J. Bacteriol.">
        <title>Genome Sequence of Streptomyces auratus Strain AGR0001, a Phoslactomycin-Producing Actinomycete.</title>
        <authorList>
            <person name="Han X."/>
            <person name="Li M."/>
            <person name="Ding Z."/>
            <person name="Zhao J."/>
            <person name="Ji K."/>
            <person name="Wen M."/>
            <person name="Lu T."/>
        </authorList>
    </citation>
    <scope>NUCLEOTIDE SEQUENCE [LARGE SCALE GENOMIC DNA]</scope>
    <source>
        <strain evidence="2">AGR0001</strain>
    </source>
</reference>
<keyword evidence="2" id="KW-0687">Ribonucleoprotein</keyword>
<dbReference type="PATRIC" id="fig|1160718.3.peg.4104"/>
<feature type="compositionally biased region" description="Low complexity" evidence="1">
    <location>
        <begin position="581"/>
        <end position="599"/>
    </location>
</feature>
<evidence type="ECO:0000256" key="1">
    <source>
        <dbReference type="SAM" id="MobiDB-lite"/>
    </source>
</evidence>
<name>J2JYA1_9ACTN</name>
<accession>J2JYA1</accession>
<organism evidence="2">
    <name type="scientific">Streptomyces auratus AGR0001</name>
    <dbReference type="NCBI Taxonomy" id="1160718"/>
    <lineage>
        <taxon>Bacteria</taxon>
        <taxon>Bacillati</taxon>
        <taxon>Actinomycetota</taxon>
        <taxon>Actinomycetes</taxon>
        <taxon>Kitasatosporales</taxon>
        <taxon>Streptomycetaceae</taxon>
        <taxon>Streptomyces</taxon>
    </lineage>
</organism>
<feature type="region of interest" description="Disordered" evidence="1">
    <location>
        <begin position="499"/>
        <end position="522"/>
    </location>
</feature>
<sequence length="627" mass="66793">MGDDHGAAGELQQRVLQRGQGLDVEVVGRLVEEQEVAALLEGEREVEAVALTAGEHPGRLLLVRPLEAERGDIRPRRHLDLADVDVVQLVRDHGPQGLLGVDVLAALVDVGDLDGLADLDVAGVRGLQALQHLEQRRLAGAVRADDADDAVTGQGEAQVVDQDLLAESLVELVDLDDDIAQARARRDLDLLEVQLPHLVGLGRHLLVTGQSRLRLGLPPLGVGADPLQLFLQTLGALGVLLALDLETGLLGLEVLGVVALVAVQAAAVDLADPLRDVVEEVPVVGDGDDGARVLREVLLQPLHGLGVQVVGGLVEEQQVRGLQQQLAQRDAAALTTGEVGDRPVAGRAAERVHGLLQLGVQVPRVGVVEVLLELAHLLHQRVGVVGRHEFGDLVEAVELAHDLGGAVLHVLQHRLGLVQRRLLQEHADGVARGEERVTVRRLLKTGHDLQHRGLTGAVGTHDTDLCARQEAQRHVIEDDLVAVRLARLAHRVDVLSQEKPSGRLDRSGSVRHRPGPSYTVTGGGQIHPILPYACALAETSRSERPCSALTCHDVVAARLLSVIVPPGRTAGRRRGHGSDSTGARGCATAAGRSGAAPRARAPRPHTVRPARAWPARRPSSRNEGCRR</sequence>
<protein>
    <submittedName>
        <fullName evidence="2">30S ribosomal protein S5</fullName>
    </submittedName>
</protein>
<proteinExistence type="predicted"/>
<gene>
    <name evidence="2" type="ORF">SU9_20264</name>
</gene>
<keyword evidence="2" id="KW-0689">Ribosomal protein</keyword>
<dbReference type="AlphaFoldDB" id="J2JYA1"/>
<dbReference type="EMBL" id="AJGV01000125">
    <property type="protein sequence ID" value="EJJ05105.1"/>
    <property type="molecule type" value="Genomic_DNA"/>
</dbReference>
<dbReference type="AntiFam" id="ANF00142">
    <property type="entry name" value="Shadow ORF (opposite yadG)"/>
</dbReference>